<dbReference type="Gene3D" id="1.25.40.10">
    <property type="entry name" value="Tetratricopeptide repeat domain"/>
    <property type="match status" value="1"/>
</dbReference>
<keyword evidence="2" id="KW-0472">Membrane</keyword>
<keyword evidence="2" id="KW-0812">Transmembrane</keyword>
<evidence type="ECO:0000313" key="3">
    <source>
        <dbReference type="EMBL" id="PIY97017.1"/>
    </source>
</evidence>
<dbReference type="InterPro" id="IPR011990">
    <property type="entry name" value="TPR-like_helical_dom_sf"/>
</dbReference>
<organism evidence="3 4">
    <name type="scientific">Candidatus Kerfeldbacteria bacterium CG_4_10_14_0_8_um_filter_42_10</name>
    <dbReference type="NCBI Taxonomy" id="2014248"/>
    <lineage>
        <taxon>Bacteria</taxon>
        <taxon>Candidatus Kerfeldiibacteriota</taxon>
    </lineage>
</organism>
<accession>A0A2M7RKF7</accession>
<reference evidence="3 4" key="1">
    <citation type="submission" date="2017-09" db="EMBL/GenBank/DDBJ databases">
        <title>Depth-based differentiation of microbial function through sediment-hosted aquifers and enrichment of novel symbionts in the deep terrestrial subsurface.</title>
        <authorList>
            <person name="Probst A.J."/>
            <person name="Ladd B."/>
            <person name="Jarett J.K."/>
            <person name="Geller-Mcgrath D.E."/>
            <person name="Sieber C.M."/>
            <person name="Emerson J.B."/>
            <person name="Anantharaman K."/>
            <person name="Thomas B.C."/>
            <person name="Malmstrom R."/>
            <person name="Stieglmeier M."/>
            <person name="Klingl A."/>
            <person name="Woyke T."/>
            <person name="Ryan C.M."/>
            <person name="Banfield J.F."/>
        </authorList>
    </citation>
    <scope>NUCLEOTIDE SEQUENCE [LARGE SCALE GENOMIC DNA]</scope>
    <source>
        <strain evidence="3">CG_4_10_14_0_8_um_filter_42_10</strain>
    </source>
</reference>
<evidence type="ECO:0000313" key="4">
    <source>
        <dbReference type="Proteomes" id="UP000230779"/>
    </source>
</evidence>
<feature type="transmembrane region" description="Helical" evidence="2">
    <location>
        <begin position="45"/>
        <end position="66"/>
    </location>
</feature>
<comment type="caution">
    <text evidence="3">The sequence shown here is derived from an EMBL/GenBank/DDBJ whole genome shotgun (WGS) entry which is preliminary data.</text>
</comment>
<protein>
    <recommendedName>
        <fullName evidence="5">Tetratricopeptide repeat-like domain-containing protein</fullName>
    </recommendedName>
</protein>
<evidence type="ECO:0008006" key="5">
    <source>
        <dbReference type="Google" id="ProtNLM"/>
    </source>
</evidence>
<feature type="compositionally biased region" description="Basic and acidic residues" evidence="1">
    <location>
        <begin position="1"/>
        <end position="10"/>
    </location>
</feature>
<dbReference type="EMBL" id="PFMD01000021">
    <property type="protein sequence ID" value="PIY97017.1"/>
    <property type="molecule type" value="Genomic_DNA"/>
</dbReference>
<dbReference type="SUPFAM" id="SSF48452">
    <property type="entry name" value="TPR-like"/>
    <property type="match status" value="1"/>
</dbReference>
<dbReference type="Proteomes" id="UP000230779">
    <property type="component" value="Unassembled WGS sequence"/>
</dbReference>
<feature type="region of interest" description="Disordered" evidence="1">
    <location>
        <begin position="1"/>
        <end position="39"/>
    </location>
</feature>
<keyword evidence="2" id="KW-1133">Transmembrane helix</keyword>
<sequence length="256" mass="29346">MNPVREENHKGSTQASARDFRSEQACPEPSRRGLRPAPNGMTKTLGILGGLSALFLIWFIVIRPAIAGIYLKQMETVDSQSHFAEYKIKDLHQTIIPLTKFTSAEIPYRYRYVELLMKLASVEKDSEKKKALYQEADQELEIIYQKNPGDFDYYPTLINLMIQWKKADPSKNEEVKQIFQQAVSANSNNGFLYYLWGEELKEVGEYQLAKEKLTKALALFAGSNFPGITPEIEKNLELIKAEIHQELVELEKLIKN</sequence>
<gene>
    <name evidence="3" type="ORF">COY66_01630</name>
</gene>
<evidence type="ECO:0000256" key="2">
    <source>
        <dbReference type="SAM" id="Phobius"/>
    </source>
</evidence>
<name>A0A2M7RKF7_9BACT</name>
<evidence type="ECO:0000256" key="1">
    <source>
        <dbReference type="SAM" id="MobiDB-lite"/>
    </source>
</evidence>
<dbReference type="AlphaFoldDB" id="A0A2M7RKF7"/>
<proteinExistence type="predicted"/>